<evidence type="ECO:0000256" key="4">
    <source>
        <dbReference type="PROSITE-ProRule" id="PRU01161"/>
    </source>
</evidence>
<dbReference type="GO" id="GO:0016787">
    <property type="term" value="F:hydrolase activity"/>
    <property type="evidence" value="ECO:0007669"/>
    <property type="project" value="UniProtKB-UniRule"/>
</dbReference>
<sequence length="771" mass="88308" precursor="true">MNVMMKRLKIFCLLWMTFCLPELKAQTVGLVLSGGGAKGAAHLGVIKALEENNIPIDYVAGTSIGAIVGSLYAMGYTADEMLELMLSDEFGYWQKGTVEDEYVYYFKKPDDTPDFMHFSIDFSDSMQIRTNLLPQSIINPIQMNQAFMALYAQSTAKSGWNFDHLFVPFRCISSDVYNKKAIIWRNGDLCEAVRSSMTFPFFFKPVWKDGVPLFDGGIYDNFPVDVMKSDFDPDFIFGSSVAGAAKPSTDPMKQIETMVMQATDYHVDEEDGMMLQFNFPNVSLLDFQRAKELMDIGYRRTLEMIDSIRQRVLREVPQSELNTRRKAYKESLPPLKFGNIYITGVTEAQRRYVREQLHRDINGEFSMEEFKQAYFKMLSDSKIKEIIPHAVYNRKNQNFDLYLDIKIGEELNVSIGGNISSHQANQLFLGLDYQSLGEQAVDLNANVQMGNSFSGVSLNGRAYLQTSIPMYLHLQAVFSYRKYMQNQSLFYEDLLPAFIKKREKFVKLKLGLPFMTKAKAEFGLGYGRLSDDYYQRSDISFAESKFDKSWYDLFRTSVRIESNSLNAKQYPTGGKQYFLTAQYVTGKETYRPSGGERTKQPVQSWLQVKGRLENYSMISRRFRFGVMAEALLSSKNLMSNYTASILQAPAFAPTPHSKITFNEGFRSNQYVAAGIIPVFTFNEMLHLRIEGYGFLPLYPIEKEQFIPEPYTDIPRYGKMIQTFRYMGEAALVLNLPFVSVSLFANGYSYPKNDFNVGLNIGFLIFNPRFLE</sequence>
<evidence type="ECO:0000256" key="2">
    <source>
        <dbReference type="ARBA" id="ARBA00022963"/>
    </source>
</evidence>
<keyword evidence="1 4" id="KW-0378">Hydrolase</keyword>
<evidence type="ECO:0000256" key="5">
    <source>
        <dbReference type="SAM" id="SignalP"/>
    </source>
</evidence>
<feature type="active site" description="Nucleophile" evidence="4">
    <location>
        <position position="63"/>
    </location>
</feature>
<keyword evidence="2 4" id="KW-0442">Lipid degradation</keyword>
<organism evidence="7 8">
    <name type="scientific">Tannerella forsythia</name>
    <name type="common">Bacteroides forsythus</name>
    <dbReference type="NCBI Taxonomy" id="28112"/>
    <lineage>
        <taxon>Bacteria</taxon>
        <taxon>Pseudomonadati</taxon>
        <taxon>Bacteroidota</taxon>
        <taxon>Bacteroidia</taxon>
        <taxon>Bacteroidales</taxon>
        <taxon>Tannerellaceae</taxon>
        <taxon>Tannerella</taxon>
    </lineage>
</organism>
<dbReference type="PANTHER" id="PTHR14226">
    <property type="entry name" value="NEUROPATHY TARGET ESTERASE/SWISS CHEESE D.MELANOGASTER"/>
    <property type="match status" value="1"/>
</dbReference>
<dbReference type="InterPro" id="IPR050301">
    <property type="entry name" value="NTE"/>
</dbReference>
<reference evidence="7 8" key="1">
    <citation type="submission" date="2016-09" db="EMBL/GenBank/DDBJ databases">
        <authorList>
            <person name="Capua I."/>
            <person name="De Benedictis P."/>
            <person name="Joannis T."/>
            <person name="Lombin L.H."/>
            <person name="Cattoli G."/>
        </authorList>
    </citation>
    <scope>NUCLEOTIDE SEQUENCE [LARGE SCALE GENOMIC DNA]</scope>
    <source>
        <strain evidence="7 8">UB20</strain>
    </source>
</reference>
<feature type="short sequence motif" description="GXGXXG" evidence="4">
    <location>
        <begin position="34"/>
        <end position="39"/>
    </location>
</feature>
<dbReference type="GO" id="GO:0016042">
    <property type="term" value="P:lipid catabolic process"/>
    <property type="evidence" value="ECO:0007669"/>
    <property type="project" value="UniProtKB-UniRule"/>
</dbReference>
<evidence type="ECO:0000259" key="6">
    <source>
        <dbReference type="PROSITE" id="PS51635"/>
    </source>
</evidence>
<keyword evidence="5" id="KW-0732">Signal</keyword>
<proteinExistence type="predicted"/>
<dbReference type="Gene3D" id="3.40.1090.10">
    <property type="entry name" value="Cytosolic phospholipase A2 catalytic domain"/>
    <property type="match status" value="2"/>
</dbReference>
<dbReference type="InterPro" id="IPR002641">
    <property type="entry name" value="PNPLA_dom"/>
</dbReference>
<evidence type="ECO:0000256" key="3">
    <source>
        <dbReference type="ARBA" id="ARBA00023098"/>
    </source>
</evidence>
<feature type="active site" description="Proton acceptor" evidence="4">
    <location>
        <position position="215"/>
    </location>
</feature>
<accession>A0A1D3USN0</accession>
<protein>
    <submittedName>
        <fullName evidence="7">Putative NTE family protein</fullName>
    </submittedName>
</protein>
<dbReference type="Pfam" id="PF01734">
    <property type="entry name" value="Patatin"/>
    <property type="match status" value="1"/>
</dbReference>
<dbReference type="Proteomes" id="UP000182057">
    <property type="component" value="Unassembled WGS sequence"/>
</dbReference>
<feature type="signal peptide" evidence="5">
    <location>
        <begin position="1"/>
        <end position="24"/>
    </location>
</feature>
<name>A0A1D3USN0_TANFO</name>
<dbReference type="AlphaFoldDB" id="A0A1D3USN0"/>
<dbReference type="PROSITE" id="PS51635">
    <property type="entry name" value="PNPLA"/>
    <property type="match status" value="1"/>
</dbReference>
<evidence type="ECO:0000313" key="7">
    <source>
        <dbReference type="EMBL" id="SCQ23244.1"/>
    </source>
</evidence>
<feature type="domain" description="PNPLA" evidence="6">
    <location>
        <begin position="30"/>
        <end position="228"/>
    </location>
</feature>
<feature type="short sequence motif" description="DGA/G" evidence="4">
    <location>
        <begin position="215"/>
        <end position="217"/>
    </location>
</feature>
<dbReference type="InterPro" id="IPR016035">
    <property type="entry name" value="Acyl_Trfase/lysoPLipase"/>
</dbReference>
<gene>
    <name evidence="7" type="ORF">TFUB20_01998</name>
</gene>
<evidence type="ECO:0000256" key="1">
    <source>
        <dbReference type="ARBA" id="ARBA00022801"/>
    </source>
</evidence>
<feature type="short sequence motif" description="GXSXG" evidence="4">
    <location>
        <begin position="61"/>
        <end position="65"/>
    </location>
</feature>
<dbReference type="SUPFAM" id="SSF52151">
    <property type="entry name" value="FabD/lysophospholipase-like"/>
    <property type="match status" value="1"/>
</dbReference>
<dbReference type="PANTHER" id="PTHR14226:SF29">
    <property type="entry name" value="NEUROPATHY TARGET ESTERASE SWS"/>
    <property type="match status" value="1"/>
</dbReference>
<feature type="chain" id="PRO_5008922660" evidence="5">
    <location>
        <begin position="25"/>
        <end position="771"/>
    </location>
</feature>
<evidence type="ECO:0000313" key="8">
    <source>
        <dbReference type="Proteomes" id="UP000182057"/>
    </source>
</evidence>
<dbReference type="EMBL" id="FMMM01000067">
    <property type="protein sequence ID" value="SCQ23244.1"/>
    <property type="molecule type" value="Genomic_DNA"/>
</dbReference>
<dbReference type="CDD" id="cd07205">
    <property type="entry name" value="Pat_PNPLA6_PNPLA7_NTE1_like"/>
    <property type="match status" value="1"/>
</dbReference>
<keyword evidence="3 4" id="KW-0443">Lipid metabolism</keyword>